<keyword evidence="3" id="KW-1185">Reference proteome</keyword>
<name>A0A068UGV6_COFCA</name>
<proteinExistence type="predicted"/>
<dbReference type="InParanoid" id="A0A068UGV6"/>
<feature type="region of interest" description="Disordered" evidence="1">
    <location>
        <begin position="34"/>
        <end position="102"/>
    </location>
</feature>
<reference evidence="3" key="1">
    <citation type="journal article" date="2014" name="Science">
        <title>The coffee genome provides insight into the convergent evolution of caffeine biosynthesis.</title>
        <authorList>
            <person name="Denoeud F."/>
            <person name="Carretero-Paulet L."/>
            <person name="Dereeper A."/>
            <person name="Droc G."/>
            <person name="Guyot R."/>
            <person name="Pietrella M."/>
            <person name="Zheng C."/>
            <person name="Alberti A."/>
            <person name="Anthony F."/>
            <person name="Aprea G."/>
            <person name="Aury J.M."/>
            <person name="Bento P."/>
            <person name="Bernard M."/>
            <person name="Bocs S."/>
            <person name="Campa C."/>
            <person name="Cenci A."/>
            <person name="Combes M.C."/>
            <person name="Crouzillat D."/>
            <person name="Da Silva C."/>
            <person name="Daddiego L."/>
            <person name="De Bellis F."/>
            <person name="Dussert S."/>
            <person name="Garsmeur O."/>
            <person name="Gayraud T."/>
            <person name="Guignon V."/>
            <person name="Jahn K."/>
            <person name="Jamilloux V."/>
            <person name="Joet T."/>
            <person name="Labadie K."/>
            <person name="Lan T."/>
            <person name="Leclercq J."/>
            <person name="Lepelley M."/>
            <person name="Leroy T."/>
            <person name="Li L.T."/>
            <person name="Librado P."/>
            <person name="Lopez L."/>
            <person name="Munoz A."/>
            <person name="Noel B."/>
            <person name="Pallavicini A."/>
            <person name="Perrotta G."/>
            <person name="Poncet V."/>
            <person name="Pot D."/>
            <person name="Priyono X."/>
            <person name="Rigoreau M."/>
            <person name="Rouard M."/>
            <person name="Rozas J."/>
            <person name="Tranchant-Dubreuil C."/>
            <person name="VanBuren R."/>
            <person name="Zhang Q."/>
            <person name="Andrade A.C."/>
            <person name="Argout X."/>
            <person name="Bertrand B."/>
            <person name="de Kochko A."/>
            <person name="Graziosi G."/>
            <person name="Henry R.J."/>
            <person name="Jayarama X."/>
            <person name="Ming R."/>
            <person name="Nagai C."/>
            <person name="Rounsley S."/>
            <person name="Sankoff D."/>
            <person name="Giuliano G."/>
            <person name="Albert V.A."/>
            <person name="Wincker P."/>
            <person name="Lashermes P."/>
        </authorList>
    </citation>
    <scope>NUCLEOTIDE SEQUENCE [LARGE SCALE GENOMIC DNA]</scope>
    <source>
        <strain evidence="3">cv. DH200-94</strain>
    </source>
</reference>
<dbReference type="EMBL" id="HG739111">
    <property type="protein sequence ID" value="CDP07785.1"/>
    <property type="molecule type" value="Genomic_DNA"/>
</dbReference>
<dbReference type="STRING" id="49390.A0A068UGV6"/>
<accession>A0A068UGV6</accession>
<feature type="compositionally biased region" description="Basic and acidic residues" evidence="1">
    <location>
        <begin position="34"/>
        <end position="56"/>
    </location>
</feature>
<dbReference type="Proteomes" id="UP000295252">
    <property type="component" value="Chromosome IV"/>
</dbReference>
<dbReference type="AlphaFoldDB" id="A0A068UGV6"/>
<evidence type="ECO:0008006" key="4">
    <source>
        <dbReference type="Google" id="ProtNLM"/>
    </source>
</evidence>
<gene>
    <name evidence="2" type="ORF">GSCOC_T00025166001</name>
</gene>
<feature type="compositionally biased region" description="Acidic residues" evidence="1">
    <location>
        <begin position="86"/>
        <end position="102"/>
    </location>
</feature>
<evidence type="ECO:0000256" key="1">
    <source>
        <dbReference type="SAM" id="MobiDB-lite"/>
    </source>
</evidence>
<sequence length="102" mass="12158">MQVNFSYFEAGENKQALVKLVTCEKCAEKLLYKNQKEKKQSVQREYVEHSRKRERSESDDDSDSHYDRRKDKRKGRKASTSIRDDNDNDDDNIDEYLEGMFP</sequence>
<evidence type="ECO:0000313" key="2">
    <source>
        <dbReference type="EMBL" id="CDP07785.1"/>
    </source>
</evidence>
<dbReference type="OMA" id="LWIRCAK"/>
<evidence type="ECO:0000313" key="3">
    <source>
        <dbReference type="Proteomes" id="UP000295252"/>
    </source>
</evidence>
<dbReference type="InterPro" id="IPR019129">
    <property type="entry name" value="Folate-sensitive_fs_Fra10Ac1"/>
</dbReference>
<protein>
    <recommendedName>
        <fullName evidence="4">Protein FRA10AC1</fullName>
    </recommendedName>
</protein>
<dbReference type="PhylomeDB" id="A0A068UGV6"/>
<organism evidence="2 3">
    <name type="scientific">Coffea canephora</name>
    <name type="common">Robusta coffee</name>
    <dbReference type="NCBI Taxonomy" id="49390"/>
    <lineage>
        <taxon>Eukaryota</taxon>
        <taxon>Viridiplantae</taxon>
        <taxon>Streptophyta</taxon>
        <taxon>Embryophyta</taxon>
        <taxon>Tracheophyta</taxon>
        <taxon>Spermatophyta</taxon>
        <taxon>Magnoliopsida</taxon>
        <taxon>eudicotyledons</taxon>
        <taxon>Gunneridae</taxon>
        <taxon>Pentapetalae</taxon>
        <taxon>asterids</taxon>
        <taxon>lamiids</taxon>
        <taxon>Gentianales</taxon>
        <taxon>Rubiaceae</taxon>
        <taxon>Ixoroideae</taxon>
        <taxon>Gardenieae complex</taxon>
        <taxon>Bertiereae - Coffeeae clade</taxon>
        <taxon>Coffeeae</taxon>
        <taxon>Coffea</taxon>
    </lineage>
</organism>
<dbReference type="Pfam" id="PF09725">
    <property type="entry name" value="Fra10Ac1"/>
    <property type="match status" value="1"/>
</dbReference>
<dbReference type="Gramene" id="CDP07785">
    <property type="protein sequence ID" value="CDP07785"/>
    <property type="gene ID" value="GSCOC_T00025166001"/>
</dbReference>